<sequence length="152" mass="17254">MLKSKKGSRYAIIPKSVAKLESVQEGQLAIQYPGCRDGGNDEDAGYGSFRTSLAEHCVVSGQDDRHSFLQTHLAHTVSDLIIYRIAIRLDITDIRTWEQMKTLLTIISMPGISSNIKKLLKRSLYYCIAARGTKDALTRVKYYEYHENVNRK</sequence>
<reference evidence="1 2" key="1">
    <citation type="journal article" date="2024" name="Ann. Entomol. Soc. Am.">
        <title>Genomic analyses of the southern and eastern yellowjacket wasps (Hymenoptera: Vespidae) reveal evolutionary signatures of social life.</title>
        <authorList>
            <person name="Catto M.A."/>
            <person name="Caine P.B."/>
            <person name="Orr S.E."/>
            <person name="Hunt B.G."/>
            <person name="Goodisman M.A.D."/>
        </authorList>
    </citation>
    <scope>NUCLEOTIDE SEQUENCE [LARGE SCALE GENOMIC DNA]</scope>
    <source>
        <strain evidence="1">232</strain>
        <tissue evidence="1">Head and thorax</tissue>
    </source>
</reference>
<evidence type="ECO:0000313" key="1">
    <source>
        <dbReference type="EMBL" id="KAL2726159.1"/>
    </source>
</evidence>
<proteinExistence type="predicted"/>
<evidence type="ECO:0000313" key="2">
    <source>
        <dbReference type="Proteomes" id="UP001607303"/>
    </source>
</evidence>
<comment type="caution">
    <text evidence="1">The sequence shown here is derived from an EMBL/GenBank/DDBJ whole genome shotgun (WGS) entry which is preliminary data.</text>
</comment>
<keyword evidence="2" id="KW-1185">Reference proteome</keyword>
<organism evidence="1 2">
    <name type="scientific">Vespula maculifrons</name>
    <name type="common">Eastern yellow jacket</name>
    <name type="synonym">Wasp</name>
    <dbReference type="NCBI Taxonomy" id="7453"/>
    <lineage>
        <taxon>Eukaryota</taxon>
        <taxon>Metazoa</taxon>
        <taxon>Ecdysozoa</taxon>
        <taxon>Arthropoda</taxon>
        <taxon>Hexapoda</taxon>
        <taxon>Insecta</taxon>
        <taxon>Pterygota</taxon>
        <taxon>Neoptera</taxon>
        <taxon>Endopterygota</taxon>
        <taxon>Hymenoptera</taxon>
        <taxon>Apocrita</taxon>
        <taxon>Aculeata</taxon>
        <taxon>Vespoidea</taxon>
        <taxon>Vespidae</taxon>
        <taxon>Vespinae</taxon>
        <taxon>Vespula</taxon>
    </lineage>
</organism>
<gene>
    <name evidence="1" type="ORF">V1477_017973</name>
</gene>
<accession>A0ABD2AZX8</accession>
<protein>
    <submittedName>
        <fullName evidence="1">Uncharacterized protein</fullName>
    </submittedName>
</protein>
<name>A0ABD2AZX8_VESMC</name>
<dbReference type="AlphaFoldDB" id="A0ABD2AZX8"/>
<dbReference type="EMBL" id="JAYRBN010000109">
    <property type="protein sequence ID" value="KAL2726159.1"/>
    <property type="molecule type" value="Genomic_DNA"/>
</dbReference>
<dbReference type="Proteomes" id="UP001607303">
    <property type="component" value="Unassembled WGS sequence"/>
</dbReference>